<evidence type="ECO:0000313" key="2">
    <source>
        <dbReference type="Proteomes" id="UP000886998"/>
    </source>
</evidence>
<protein>
    <submittedName>
        <fullName evidence="1">Uncharacterized protein</fullName>
    </submittedName>
</protein>
<organism evidence="1 2">
    <name type="scientific">Trichonephila inaurata madagascariensis</name>
    <dbReference type="NCBI Taxonomy" id="2747483"/>
    <lineage>
        <taxon>Eukaryota</taxon>
        <taxon>Metazoa</taxon>
        <taxon>Ecdysozoa</taxon>
        <taxon>Arthropoda</taxon>
        <taxon>Chelicerata</taxon>
        <taxon>Arachnida</taxon>
        <taxon>Araneae</taxon>
        <taxon>Araneomorphae</taxon>
        <taxon>Entelegynae</taxon>
        <taxon>Araneoidea</taxon>
        <taxon>Nephilidae</taxon>
        <taxon>Trichonephila</taxon>
        <taxon>Trichonephila inaurata</taxon>
    </lineage>
</organism>
<evidence type="ECO:0000313" key="1">
    <source>
        <dbReference type="EMBL" id="GFY58437.1"/>
    </source>
</evidence>
<dbReference type="OrthoDB" id="10477979at2759"/>
<gene>
    <name evidence="1" type="ORF">TNIN_48741</name>
</gene>
<reference evidence="1" key="1">
    <citation type="submission" date="2020-08" db="EMBL/GenBank/DDBJ databases">
        <title>Multicomponent nature underlies the extraordinary mechanical properties of spider dragline silk.</title>
        <authorList>
            <person name="Kono N."/>
            <person name="Nakamura H."/>
            <person name="Mori M."/>
            <person name="Yoshida Y."/>
            <person name="Ohtoshi R."/>
            <person name="Malay A.D."/>
            <person name="Moran D.A.P."/>
            <person name="Tomita M."/>
            <person name="Numata K."/>
            <person name="Arakawa K."/>
        </authorList>
    </citation>
    <scope>NUCLEOTIDE SEQUENCE</scope>
</reference>
<dbReference type="Proteomes" id="UP000886998">
    <property type="component" value="Unassembled WGS sequence"/>
</dbReference>
<dbReference type="AlphaFoldDB" id="A0A8X6XTE8"/>
<proteinExistence type="predicted"/>
<comment type="caution">
    <text evidence="1">The sequence shown here is derived from an EMBL/GenBank/DDBJ whole genome shotgun (WGS) entry which is preliminary data.</text>
</comment>
<accession>A0A8X6XTE8</accession>
<name>A0A8X6XTE8_9ARAC</name>
<keyword evidence="2" id="KW-1185">Reference proteome</keyword>
<sequence>MGGRNTATEFRFSSKTTISLLLNQLGFLTMKRAGGEPENHKTDVFFVFASWRRGYLSGIVQMWMTPDRKVAERVRALSPFKVLFRLV</sequence>
<dbReference type="EMBL" id="BMAV01012081">
    <property type="protein sequence ID" value="GFY58437.1"/>
    <property type="molecule type" value="Genomic_DNA"/>
</dbReference>